<reference evidence="3" key="1">
    <citation type="journal article" date="2020" name="Stud. Mycol.">
        <title>101 Dothideomycetes genomes: a test case for predicting lifestyles and emergence of pathogens.</title>
        <authorList>
            <person name="Haridas S."/>
            <person name="Albert R."/>
            <person name="Binder M."/>
            <person name="Bloem J."/>
            <person name="Labutti K."/>
            <person name="Salamov A."/>
            <person name="Andreopoulos B."/>
            <person name="Baker S."/>
            <person name="Barry K."/>
            <person name="Bills G."/>
            <person name="Bluhm B."/>
            <person name="Cannon C."/>
            <person name="Castanera R."/>
            <person name="Culley D."/>
            <person name="Daum C."/>
            <person name="Ezra D."/>
            <person name="Gonzalez J."/>
            <person name="Henrissat B."/>
            <person name="Kuo A."/>
            <person name="Liang C."/>
            <person name="Lipzen A."/>
            <person name="Lutzoni F."/>
            <person name="Magnuson J."/>
            <person name="Mondo S."/>
            <person name="Nolan M."/>
            <person name="Ohm R."/>
            <person name="Pangilinan J."/>
            <person name="Park H.-J."/>
            <person name="Ramirez L."/>
            <person name="Alfaro M."/>
            <person name="Sun H."/>
            <person name="Tritt A."/>
            <person name="Yoshinaga Y."/>
            <person name="Zwiers L.-H."/>
            <person name="Turgeon B."/>
            <person name="Goodwin S."/>
            <person name="Spatafora J."/>
            <person name="Crous P."/>
            <person name="Grigoriev I."/>
        </authorList>
    </citation>
    <scope>NUCLEOTIDE SEQUENCE</scope>
    <source>
        <strain evidence="3">CBS 116435</strain>
    </source>
</reference>
<evidence type="ECO:0000256" key="1">
    <source>
        <dbReference type="ARBA" id="ARBA00009199"/>
    </source>
</evidence>
<evidence type="ECO:0000259" key="2">
    <source>
        <dbReference type="Pfam" id="PF01425"/>
    </source>
</evidence>
<dbReference type="InterPro" id="IPR000120">
    <property type="entry name" value="Amidase"/>
</dbReference>
<dbReference type="Pfam" id="PF01425">
    <property type="entry name" value="Amidase"/>
    <property type="match status" value="1"/>
</dbReference>
<feature type="domain" description="Amidase" evidence="2">
    <location>
        <begin position="151"/>
        <end position="559"/>
    </location>
</feature>
<dbReference type="PROSITE" id="PS00571">
    <property type="entry name" value="AMIDASES"/>
    <property type="match status" value="1"/>
</dbReference>
<proteinExistence type="inferred from homology"/>
<organism evidence="3 4">
    <name type="scientific">Polychaeton citri CBS 116435</name>
    <dbReference type="NCBI Taxonomy" id="1314669"/>
    <lineage>
        <taxon>Eukaryota</taxon>
        <taxon>Fungi</taxon>
        <taxon>Dikarya</taxon>
        <taxon>Ascomycota</taxon>
        <taxon>Pezizomycotina</taxon>
        <taxon>Dothideomycetes</taxon>
        <taxon>Dothideomycetidae</taxon>
        <taxon>Capnodiales</taxon>
        <taxon>Capnodiaceae</taxon>
        <taxon>Polychaeton</taxon>
    </lineage>
</organism>
<evidence type="ECO:0000313" key="4">
    <source>
        <dbReference type="Proteomes" id="UP000799441"/>
    </source>
</evidence>
<name>A0A9P4Q1B4_9PEZI</name>
<evidence type="ECO:0000313" key="3">
    <source>
        <dbReference type="EMBL" id="KAF2716269.1"/>
    </source>
</evidence>
<dbReference type="PANTHER" id="PTHR11895">
    <property type="entry name" value="TRANSAMIDASE"/>
    <property type="match status" value="1"/>
</dbReference>
<protein>
    <submittedName>
        <fullName evidence="3">Amidase signature enzyme</fullName>
    </submittedName>
</protein>
<accession>A0A9P4Q1B4</accession>
<dbReference type="AlphaFoldDB" id="A0A9P4Q1B4"/>
<keyword evidence="4" id="KW-1185">Reference proteome</keyword>
<comment type="caution">
    <text evidence="3">The sequence shown here is derived from an EMBL/GenBank/DDBJ whole genome shotgun (WGS) entry which is preliminary data.</text>
</comment>
<dbReference type="Proteomes" id="UP000799441">
    <property type="component" value="Unassembled WGS sequence"/>
</dbReference>
<sequence length="598" mass="64905">MADRTRNIGYPEPVAYDIPYTSPPPANNPVFRGLPLHYGAQIVSSIGLIPQFLWANAGFSRLRDRTELKFIEPRYDPTVIRVNEEQTTEIKDSELLSEDFSSRKAKSDVFPSILDYHEAYKSGRITPTAVAKALLPLIRRDVTTQSSHSLAFLQTRVDLVMKAAEASTERYKQGRPLSPIDGVPVAVKESIDVTGYKKTGGSLLDFTDERDTTSFCVQRWQDAGAVLVGKTNMHELGMDTTGNNPTVGTPLNPYNQSYYTGGSSSGSACAVATGLMPVAHGTDGGGSVRIPSSFCGLYGLKTTHGRVSKYPMTVNEKSTCVEGPIAANMVDVEISYRIMAQPDPRDLQSRHFASPQPCLASRSHSTTPKVLGICKPWFDRAGPHVQKSCWKLLDYFTSQLGYETIDIDLPMLQEGQLAHAITILAEAATAIQSVKKLSPANKVLISVGKCSTAVDLLQAQKVRNLVMQHLAFLFQQHPGLIIVTPTTPEAGWCIEAGAADLKYGCSDANKSVRSMEYVWMANFTGVPAITVPVGYAEPVAGNGPVPVGLMGMAEWCSEPDLIAFGYEAERWLNTASGAGRPKPCTFVDVMELASKGSK</sequence>
<gene>
    <name evidence="3" type="ORF">K431DRAFT_289537</name>
</gene>
<dbReference type="InterPro" id="IPR020556">
    <property type="entry name" value="Amidase_CS"/>
</dbReference>
<dbReference type="SUPFAM" id="SSF75304">
    <property type="entry name" value="Amidase signature (AS) enzymes"/>
    <property type="match status" value="1"/>
</dbReference>
<dbReference type="OrthoDB" id="421993at2759"/>
<dbReference type="GO" id="GO:0003824">
    <property type="term" value="F:catalytic activity"/>
    <property type="evidence" value="ECO:0007669"/>
    <property type="project" value="InterPro"/>
</dbReference>
<dbReference type="PANTHER" id="PTHR11895:SF67">
    <property type="entry name" value="AMIDASE DOMAIN-CONTAINING PROTEIN"/>
    <property type="match status" value="1"/>
</dbReference>
<dbReference type="EMBL" id="MU003883">
    <property type="protein sequence ID" value="KAF2716269.1"/>
    <property type="molecule type" value="Genomic_DNA"/>
</dbReference>
<dbReference type="Gene3D" id="3.90.1300.10">
    <property type="entry name" value="Amidase signature (AS) domain"/>
    <property type="match status" value="1"/>
</dbReference>
<dbReference type="InterPro" id="IPR023631">
    <property type="entry name" value="Amidase_dom"/>
</dbReference>
<dbReference type="InterPro" id="IPR036928">
    <property type="entry name" value="AS_sf"/>
</dbReference>
<comment type="similarity">
    <text evidence="1">Belongs to the amidase family.</text>
</comment>